<dbReference type="PIRSF" id="PIRSF005261">
    <property type="entry name" value="Heat_shock_Hsp33"/>
    <property type="match status" value="1"/>
</dbReference>
<evidence type="ECO:0000256" key="3">
    <source>
        <dbReference type="ARBA" id="ARBA00023157"/>
    </source>
</evidence>
<dbReference type="GO" id="GO:0042026">
    <property type="term" value="P:protein refolding"/>
    <property type="evidence" value="ECO:0007669"/>
    <property type="project" value="TreeGrafter"/>
</dbReference>
<dbReference type="AlphaFoldDB" id="A0A7C2V4P5"/>
<evidence type="ECO:0000256" key="1">
    <source>
        <dbReference type="ARBA" id="ARBA00022490"/>
    </source>
</evidence>
<protein>
    <submittedName>
        <fullName evidence="6">Hsp33 family molecular chaperone HslO</fullName>
    </submittedName>
</protein>
<proteinExistence type="predicted"/>
<dbReference type="Gene3D" id="3.90.1280.10">
    <property type="entry name" value="HSP33 redox switch-like"/>
    <property type="match status" value="1"/>
</dbReference>
<dbReference type="PANTHER" id="PTHR30111:SF1">
    <property type="entry name" value="33 KDA CHAPERONIN"/>
    <property type="match status" value="1"/>
</dbReference>
<dbReference type="SUPFAM" id="SSF64397">
    <property type="entry name" value="Hsp33 domain"/>
    <property type="match status" value="1"/>
</dbReference>
<dbReference type="SUPFAM" id="SSF118352">
    <property type="entry name" value="HSP33 redox switch-like"/>
    <property type="match status" value="1"/>
</dbReference>
<dbReference type="EMBL" id="DSFP01000079">
    <property type="protein sequence ID" value="HEW46854.1"/>
    <property type="molecule type" value="Genomic_DNA"/>
</dbReference>
<accession>A0A7C2V4P5</accession>
<gene>
    <name evidence="6" type="ORF">ENO47_09405</name>
</gene>
<evidence type="ECO:0000256" key="4">
    <source>
        <dbReference type="ARBA" id="ARBA00023186"/>
    </source>
</evidence>
<dbReference type="GO" id="GO:0005737">
    <property type="term" value="C:cytoplasm"/>
    <property type="evidence" value="ECO:0007669"/>
    <property type="project" value="InterPro"/>
</dbReference>
<keyword evidence="1" id="KW-0963">Cytoplasm</keyword>
<dbReference type="InterPro" id="IPR016153">
    <property type="entry name" value="Heat_shock_Hsp33_N"/>
</dbReference>
<keyword evidence="4" id="KW-0143">Chaperone</keyword>
<dbReference type="InterPro" id="IPR016154">
    <property type="entry name" value="Heat_shock_Hsp33_C"/>
</dbReference>
<dbReference type="InterPro" id="IPR000397">
    <property type="entry name" value="Heat_shock_Hsp33"/>
</dbReference>
<evidence type="ECO:0000256" key="2">
    <source>
        <dbReference type="ARBA" id="ARBA00022833"/>
    </source>
</evidence>
<reference evidence="6" key="1">
    <citation type="journal article" date="2020" name="mSystems">
        <title>Genome- and Community-Level Interaction Insights into Carbon Utilization and Element Cycling Functions of Hydrothermarchaeota in Hydrothermal Sediment.</title>
        <authorList>
            <person name="Zhou Z."/>
            <person name="Liu Y."/>
            <person name="Xu W."/>
            <person name="Pan J."/>
            <person name="Luo Z.H."/>
            <person name="Li M."/>
        </authorList>
    </citation>
    <scope>NUCLEOTIDE SEQUENCE [LARGE SCALE GENOMIC DNA]</scope>
    <source>
        <strain evidence="6">SpSt-132</strain>
    </source>
</reference>
<dbReference type="Gene3D" id="3.55.30.10">
    <property type="entry name" value="Hsp33 domain"/>
    <property type="match status" value="1"/>
</dbReference>
<dbReference type="GO" id="GO:0051082">
    <property type="term" value="F:unfolded protein binding"/>
    <property type="evidence" value="ECO:0007669"/>
    <property type="project" value="InterPro"/>
</dbReference>
<organism evidence="6">
    <name type="scientific">Hydrogenobacter sp</name>
    <dbReference type="NCBI Taxonomy" id="2152829"/>
    <lineage>
        <taxon>Bacteria</taxon>
        <taxon>Pseudomonadati</taxon>
        <taxon>Aquificota</taxon>
        <taxon>Aquificia</taxon>
        <taxon>Aquificales</taxon>
        <taxon>Aquificaceae</taxon>
        <taxon>Hydrogenobacter</taxon>
    </lineage>
</organism>
<comment type="caution">
    <text evidence="6">The sequence shown here is derived from an EMBL/GenBank/DDBJ whole genome shotgun (WGS) entry which is preliminary data.</text>
</comment>
<keyword evidence="5" id="KW-0676">Redox-active center</keyword>
<evidence type="ECO:0000313" key="6">
    <source>
        <dbReference type="EMBL" id="HEW46854.1"/>
    </source>
</evidence>
<sequence length="282" mass="32215">MYRDLNQQTQKDLKEYFQNQDYMVIAVPKEDLIRVYALRATNTVETARRLHSLEGEELKLMAYSILSALLLTSLVKHATNQKVLFKIQNDSGVVVAEADGMGRVRGFVEGYPLEDWFSGTLTVVKELRLGTPYTSIVPVVGRDVKEALSYYFDQSEQTRTYIDMFVKTDGERVQEALAYLVQVLGGAKEESVRKIEENIKSLSLEGLRPEDISTAILRDMEPRLIGLKEVEYYCPCSEEIARSSLLLLEEEELNDLLNEGPAEVVCKFCKKVYRFSKEQLML</sequence>
<dbReference type="Pfam" id="PF01430">
    <property type="entry name" value="HSP33"/>
    <property type="match status" value="1"/>
</dbReference>
<evidence type="ECO:0000256" key="5">
    <source>
        <dbReference type="ARBA" id="ARBA00023284"/>
    </source>
</evidence>
<dbReference type="GO" id="GO:0044183">
    <property type="term" value="F:protein folding chaperone"/>
    <property type="evidence" value="ECO:0007669"/>
    <property type="project" value="TreeGrafter"/>
</dbReference>
<keyword evidence="3" id="KW-1015">Disulfide bond</keyword>
<dbReference type="PANTHER" id="PTHR30111">
    <property type="entry name" value="33 KDA CHAPERONIN"/>
    <property type="match status" value="1"/>
</dbReference>
<name>A0A7C2V4P5_9AQUI</name>
<keyword evidence="2" id="KW-0862">Zinc</keyword>